<evidence type="ECO:0008006" key="3">
    <source>
        <dbReference type="Google" id="ProtNLM"/>
    </source>
</evidence>
<accession>A0ABV4E4Z1</accession>
<sequence>MIRVDSHRAFLAAWQRGEACCWCDPVGHELRFYAQPVPTLQLLPAPFSPFRLREALMRRFLAPGRYEGCYLSATPEGAPLLMLQLTGSEVPQDAIGTLYSLADMT</sequence>
<comment type="caution">
    <text evidence="1">The sequence shown here is derived from an EMBL/GenBank/DDBJ whole genome shotgun (WGS) entry which is preliminary data.</text>
</comment>
<evidence type="ECO:0000313" key="1">
    <source>
        <dbReference type="EMBL" id="MEY8769972.1"/>
    </source>
</evidence>
<evidence type="ECO:0000313" key="2">
    <source>
        <dbReference type="Proteomes" id="UP001565243"/>
    </source>
</evidence>
<proteinExistence type="predicted"/>
<dbReference type="EMBL" id="JBGFFX010000002">
    <property type="protein sequence ID" value="MEY8769972.1"/>
    <property type="molecule type" value="Genomic_DNA"/>
</dbReference>
<name>A0ABV4E4Z1_9GAMM</name>
<keyword evidence="2" id="KW-1185">Reference proteome</keyword>
<dbReference type="Proteomes" id="UP001565243">
    <property type="component" value="Unassembled WGS sequence"/>
</dbReference>
<organism evidence="1 2">
    <name type="scientific">Erwinia aeris</name>
    <dbReference type="NCBI Taxonomy" id="3239803"/>
    <lineage>
        <taxon>Bacteria</taxon>
        <taxon>Pseudomonadati</taxon>
        <taxon>Pseudomonadota</taxon>
        <taxon>Gammaproteobacteria</taxon>
        <taxon>Enterobacterales</taxon>
        <taxon>Erwiniaceae</taxon>
        <taxon>Erwinia</taxon>
    </lineage>
</organism>
<reference evidence="1 2" key="1">
    <citation type="submission" date="2024-07" db="EMBL/GenBank/DDBJ databases">
        <authorList>
            <person name="Hebao G."/>
        </authorList>
    </citation>
    <scope>NUCLEOTIDE SEQUENCE [LARGE SCALE GENOMIC DNA]</scope>
    <source>
        <strain evidence="1 2">ACCC 02193</strain>
    </source>
</reference>
<gene>
    <name evidence="1" type="ORF">AB6T85_05945</name>
</gene>
<protein>
    <recommendedName>
        <fullName evidence="3">GNAT family N-acetyltransferase</fullName>
    </recommendedName>
</protein>
<dbReference type="RefSeq" id="WP_253454947.1">
    <property type="nucleotide sequence ID" value="NZ_JBGFFX010000002.1"/>
</dbReference>